<organism evidence="1 2">
    <name type="scientific">Colocasia esculenta</name>
    <name type="common">Wild taro</name>
    <name type="synonym">Arum esculentum</name>
    <dbReference type="NCBI Taxonomy" id="4460"/>
    <lineage>
        <taxon>Eukaryota</taxon>
        <taxon>Viridiplantae</taxon>
        <taxon>Streptophyta</taxon>
        <taxon>Embryophyta</taxon>
        <taxon>Tracheophyta</taxon>
        <taxon>Spermatophyta</taxon>
        <taxon>Magnoliopsida</taxon>
        <taxon>Liliopsida</taxon>
        <taxon>Araceae</taxon>
        <taxon>Aroideae</taxon>
        <taxon>Colocasieae</taxon>
        <taxon>Colocasia</taxon>
    </lineage>
</organism>
<sequence>MVQQSPGQLKELLYESHLPQYKKRRVSYLVGDPRKARKVVLLQMLEVAVVVTVEVEGVTVVREEEMVTVVREEEVVGWHSQRSNFFGVQHKILVIVLH</sequence>
<dbReference type="Proteomes" id="UP000652761">
    <property type="component" value="Unassembled WGS sequence"/>
</dbReference>
<keyword evidence="2" id="KW-1185">Reference proteome</keyword>
<dbReference type="EMBL" id="NMUH01001778">
    <property type="protein sequence ID" value="MQL95293.1"/>
    <property type="molecule type" value="Genomic_DNA"/>
</dbReference>
<dbReference type="AlphaFoldDB" id="A0A843VSV9"/>
<proteinExistence type="predicted"/>
<evidence type="ECO:0000313" key="2">
    <source>
        <dbReference type="Proteomes" id="UP000652761"/>
    </source>
</evidence>
<comment type="caution">
    <text evidence="1">The sequence shown here is derived from an EMBL/GenBank/DDBJ whole genome shotgun (WGS) entry which is preliminary data.</text>
</comment>
<accession>A0A843VSV9</accession>
<gene>
    <name evidence="1" type="ORF">Taro_027960</name>
</gene>
<name>A0A843VSV9_COLES</name>
<protein>
    <submittedName>
        <fullName evidence="1">Uncharacterized protein</fullName>
    </submittedName>
</protein>
<reference evidence="1" key="1">
    <citation type="submission" date="2017-07" db="EMBL/GenBank/DDBJ databases">
        <title>Taro Niue Genome Assembly and Annotation.</title>
        <authorList>
            <person name="Atibalentja N."/>
            <person name="Keating K."/>
            <person name="Fields C.J."/>
        </authorList>
    </citation>
    <scope>NUCLEOTIDE SEQUENCE</scope>
    <source>
        <strain evidence="1">Niue_2</strain>
        <tissue evidence="1">Leaf</tissue>
    </source>
</reference>
<evidence type="ECO:0000313" key="1">
    <source>
        <dbReference type="EMBL" id="MQL95293.1"/>
    </source>
</evidence>